<evidence type="ECO:0000313" key="5">
    <source>
        <dbReference type="Proteomes" id="UP000694888"/>
    </source>
</evidence>
<feature type="domain" description="Peptidase A1" evidence="4">
    <location>
        <begin position="69"/>
        <end position="385"/>
    </location>
</feature>
<dbReference type="InterPro" id="IPR001969">
    <property type="entry name" value="Aspartic_peptidase_AS"/>
</dbReference>
<dbReference type="SUPFAM" id="SSF50630">
    <property type="entry name" value="Acid proteases"/>
    <property type="match status" value="1"/>
</dbReference>
<evidence type="ECO:0000256" key="3">
    <source>
        <dbReference type="SAM" id="SignalP"/>
    </source>
</evidence>
<dbReference type="InterPro" id="IPR033121">
    <property type="entry name" value="PEPTIDASE_A1"/>
</dbReference>
<dbReference type="PRINTS" id="PR00792">
    <property type="entry name" value="PEPSIN"/>
</dbReference>
<evidence type="ECO:0000256" key="2">
    <source>
        <dbReference type="RuleBase" id="RU000454"/>
    </source>
</evidence>
<sequence>MKSLQVLLVVAAACLAICAAELKRIQLHRMESMRTTIERMNARSRIRLLGRKYFVPHFEPIKNYMDSQYYGVIDVGTPPQSFKVVFDTGSSNLWVPSKQCHSVACFLHERYDSSKSSTYVKNGTSFKIQYAKGELSGFLSTDTVNVAGVTVTKGTFGEAVSEPGTSFVVAKFDGILGLAYQAIAVDNVQPFFLQAVQQKAVDAAIFSFYLGRDPKAKVGGELVLGGVDPKLYTGSITYAPVFEQKWFSIRVAGISVGGSDNYCGSQGCKGVVDSGTSLMTGPTAQISEINKKIGATPGPSGVYIVDCEKIPSLPNITYSIQGRDFVLTSKEYIDVVTIFGQTQCISGFMGLDVPAPAGPLWIMGDIFIGSFYTIFDMEKNRVGFAEARRPN</sequence>
<accession>A0ABM0ZYR8</accession>
<dbReference type="Gene3D" id="2.40.70.10">
    <property type="entry name" value="Acid Proteases"/>
    <property type="match status" value="2"/>
</dbReference>
<dbReference type="InterPro" id="IPR021109">
    <property type="entry name" value="Peptidase_aspartic_dom_sf"/>
</dbReference>
<protein>
    <submittedName>
        <fullName evidence="6">Cathepsin D</fullName>
    </submittedName>
</protein>
<name>A0ABM0ZYR8_APLCA</name>
<keyword evidence="2" id="KW-0064">Aspartyl protease</keyword>
<dbReference type="Proteomes" id="UP000694888">
    <property type="component" value="Unplaced"/>
</dbReference>
<dbReference type="PROSITE" id="PS00141">
    <property type="entry name" value="ASP_PROTEASE"/>
    <property type="match status" value="2"/>
</dbReference>
<evidence type="ECO:0000256" key="1">
    <source>
        <dbReference type="ARBA" id="ARBA00007447"/>
    </source>
</evidence>
<dbReference type="PANTHER" id="PTHR47966">
    <property type="entry name" value="BETA-SITE APP-CLEAVING ENZYME, ISOFORM A-RELATED"/>
    <property type="match status" value="1"/>
</dbReference>
<organism evidence="5 6">
    <name type="scientific">Aplysia californica</name>
    <name type="common">California sea hare</name>
    <dbReference type="NCBI Taxonomy" id="6500"/>
    <lineage>
        <taxon>Eukaryota</taxon>
        <taxon>Metazoa</taxon>
        <taxon>Spiralia</taxon>
        <taxon>Lophotrochozoa</taxon>
        <taxon>Mollusca</taxon>
        <taxon>Gastropoda</taxon>
        <taxon>Heterobranchia</taxon>
        <taxon>Euthyneura</taxon>
        <taxon>Tectipleura</taxon>
        <taxon>Aplysiida</taxon>
        <taxon>Aplysioidea</taxon>
        <taxon>Aplysiidae</taxon>
        <taxon>Aplysia</taxon>
    </lineage>
</organism>
<dbReference type="PANTHER" id="PTHR47966:SF51">
    <property type="entry name" value="BETA-SITE APP-CLEAVING ENZYME, ISOFORM A-RELATED"/>
    <property type="match status" value="1"/>
</dbReference>
<keyword evidence="2" id="KW-0378">Hydrolase</keyword>
<dbReference type="GeneID" id="101856573"/>
<keyword evidence="3" id="KW-0732">Signal</keyword>
<proteinExistence type="inferred from homology"/>
<gene>
    <name evidence="6" type="primary">LOC101856573</name>
</gene>
<dbReference type="RefSeq" id="XP_012937308.1">
    <property type="nucleotide sequence ID" value="XM_013081854.2"/>
</dbReference>
<feature type="chain" id="PRO_5047200925" evidence="3">
    <location>
        <begin position="21"/>
        <end position="391"/>
    </location>
</feature>
<dbReference type="Pfam" id="PF00026">
    <property type="entry name" value="Asp"/>
    <property type="match status" value="1"/>
</dbReference>
<feature type="signal peptide" evidence="3">
    <location>
        <begin position="1"/>
        <end position="20"/>
    </location>
</feature>
<keyword evidence="5" id="KW-1185">Reference proteome</keyword>
<dbReference type="PROSITE" id="PS51767">
    <property type="entry name" value="PEPTIDASE_A1"/>
    <property type="match status" value="1"/>
</dbReference>
<dbReference type="InterPro" id="IPR001461">
    <property type="entry name" value="Aspartic_peptidase_A1"/>
</dbReference>
<evidence type="ECO:0000313" key="6">
    <source>
        <dbReference type="RefSeq" id="XP_012937308.1"/>
    </source>
</evidence>
<reference evidence="6" key="1">
    <citation type="submission" date="2025-08" db="UniProtKB">
        <authorList>
            <consortium name="RefSeq"/>
        </authorList>
    </citation>
    <scope>IDENTIFICATION</scope>
</reference>
<evidence type="ECO:0000259" key="4">
    <source>
        <dbReference type="PROSITE" id="PS51767"/>
    </source>
</evidence>
<comment type="similarity">
    <text evidence="1 2">Belongs to the peptidase A1 family.</text>
</comment>
<keyword evidence="2" id="KW-0645">Protease</keyword>